<accession>A0A8S9GRG0</accession>
<comment type="subcellular location">
    <subcellularLocation>
        <location evidence="1">Membrane</location>
        <topology evidence="1">Multi-pass membrane protein</topology>
    </subcellularLocation>
</comment>
<evidence type="ECO:0000256" key="4">
    <source>
        <dbReference type="ARBA" id="ARBA00022989"/>
    </source>
</evidence>
<feature type="domain" description="ABC-2 type transporter transmembrane" evidence="7">
    <location>
        <begin position="284"/>
        <end position="385"/>
    </location>
</feature>
<sequence>MNTRNEADANMYMGALLFGLIMNMFNGLAEMAMTIQRLPVFYKQRDLLFHPPWAYTLPTFLLGIPISIFETTAWMVVTYYSIGLAPEAERFFKQFLIIFLVQQMAAGIFRFIASICRTMTIANTGGMLALLVVFLTGGFLLPRREIPVWWRWAFWASPLSYGFNAISVNELFAPRWMNKMSSDNTTRLGTAMLNMWGVFDDKNWYWIGIGALFGFAVLFNGLFTLALSYLDPLGKPQAILPKEEDESKKEIPMENVNTKKGMVLPFTPLALSFDDVKYFVDMPATTYYSLIVYAMVGFEWKASKFLWFLFINYSSFLYWTYYGMMTVSLTPNQQVASIFASAFYGIFNLFSGFFIPRPKIPKWWIWYYWICPVAWTIYGLITSQYGDVETPIAFPGGPPNLTVKQYLKDQYGFESSFMGPVAAVLVIFPVFFAFVFAFCIKTLNFQTR</sequence>
<dbReference type="GO" id="GO:0005886">
    <property type="term" value="C:plasma membrane"/>
    <property type="evidence" value="ECO:0007669"/>
    <property type="project" value="UniProtKB-ARBA"/>
</dbReference>
<reference evidence="9" key="1">
    <citation type="submission" date="2019-12" db="EMBL/GenBank/DDBJ databases">
        <title>Genome sequencing and annotation of Brassica cretica.</title>
        <authorList>
            <person name="Studholme D.J."/>
            <person name="Sarris P.F."/>
        </authorList>
    </citation>
    <scope>NUCLEOTIDE SEQUENCE</scope>
    <source>
        <strain evidence="9">PFS-102/07</strain>
        <tissue evidence="9">Leaf</tissue>
    </source>
</reference>
<dbReference type="EMBL" id="QGKY02001925">
    <property type="protein sequence ID" value="KAF2547046.1"/>
    <property type="molecule type" value="Genomic_DNA"/>
</dbReference>
<feature type="transmembrane region" description="Helical" evidence="6">
    <location>
        <begin position="336"/>
        <end position="356"/>
    </location>
</feature>
<evidence type="ECO:0008006" key="10">
    <source>
        <dbReference type="Google" id="ProtNLM"/>
    </source>
</evidence>
<evidence type="ECO:0000259" key="8">
    <source>
        <dbReference type="Pfam" id="PF08370"/>
    </source>
</evidence>
<dbReference type="AlphaFoldDB" id="A0A8S9GRG0"/>
<dbReference type="InterPro" id="IPR013525">
    <property type="entry name" value="ABC2_TM"/>
</dbReference>
<feature type="transmembrane region" description="Helical" evidence="6">
    <location>
        <begin position="94"/>
        <end position="113"/>
    </location>
</feature>
<organism evidence="9">
    <name type="scientific">Brassica cretica</name>
    <name type="common">Mustard</name>
    <dbReference type="NCBI Taxonomy" id="69181"/>
    <lineage>
        <taxon>Eukaryota</taxon>
        <taxon>Viridiplantae</taxon>
        <taxon>Streptophyta</taxon>
        <taxon>Embryophyta</taxon>
        <taxon>Tracheophyta</taxon>
        <taxon>Spermatophyta</taxon>
        <taxon>Magnoliopsida</taxon>
        <taxon>eudicotyledons</taxon>
        <taxon>Gunneridae</taxon>
        <taxon>Pentapetalae</taxon>
        <taxon>rosids</taxon>
        <taxon>malvids</taxon>
        <taxon>Brassicales</taxon>
        <taxon>Brassicaceae</taxon>
        <taxon>Brassiceae</taxon>
        <taxon>Brassica</taxon>
    </lineage>
</organism>
<protein>
    <recommendedName>
        <fullName evidence="10">ABC-2 type transporter domain-containing protein</fullName>
    </recommendedName>
</protein>
<dbReference type="InterPro" id="IPR013581">
    <property type="entry name" value="PDR_assoc"/>
</dbReference>
<feature type="transmembrane region" description="Helical" evidence="6">
    <location>
        <begin position="120"/>
        <end position="140"/>
    </location>
</feature>
<evidence type="ECO:0000256" key="5">
    <source>
        <dbReference type="ARBA" id="ARBA00023136"/>
    </source>
</evidence>
<dbReference type="Pfam" id="PF08370">
    <property type="entry name" value="PDR_assoc"/>
    <property type="match status" value="1"/>
</dbReference>
<feature type="transmembrane region" description="Helical" evidence="6">
    <location>
        <begin position="278"/>
        <end position="298"/>
    </location>
</feature>
<evidence type="ECO:0000256" key="2">
    <source>
        <dbReference type="ARBA" id="ARBA00022448"/>
    </source>
</evidence>
<feature type="transmembrane region" description="Helical" evidence="6">
    <location>
        <begin position="12"/>
        <end position="32"/>
    </location>
</feature>
<name>A0A8S9GRG0_BRACR</name>
<comment type="caution">
    <text evidence="9">The sequence shown here is derived from an EMBL/GenBank/DDBJ whole genome shotgun (WGS) entry which is preliminary data.</text>
</comment>
<feature type="transmembrane region" description="Helical" evidence="6">
    <location>
        <begin position="204"/>
        <end position="230"/>
    </location>
</feature>
<feature type="transmembrane region" description="Helical" evidence="6">
    <location>
        <begin position="363"/>
        <end position="381"/>
    </location>
</feature>
<evidence type="ECO:0000259" key="7">
    <source>
        <dbReference type="Pfam" id="PF01061"/>
    </source>
</evidence>
<gene>
    <name evidence="9" type="ORF">F2Q70_00019979</name>
</gene>
<keyword evidence="4 6" id="KW-1133">Transmembrane helix</keyword>
<keyword evidence="5 6" id="KW-0472">Membrane</keyword>
<keyword evidence="3 6" id="KW-0812">Transmembrane</keyword>
<feature type="transmembrane region" description="Helical" evidence="6">
    <location>
        <begin position="417"/>
        <end position="440"/>
    </location>
</feature>
<feature type="transmembrane region" description="Helical" evidence="6">
    <location>
        <begin position="53"/>
        <end position="82"/>
    </location>
</feature>
<proteinExistence type="predicted"/>
<evidence type="ECO:0000256" key="1">
    <source>
        <dbReference type="ARBA" id="ARBA00004141"/>
    </source>
</evidence>
<feature type="transmembrane region" description="Helical" evidence="6">
    <location>
        <begin position="305"/>
        <end position="324"/>
    </location>
</feature>
<evidence type="ECO:0000313" key="9">
    <source>
        <dbReference type="EMBL" id="KAF2547046.1"/>
    </source>
</evidence>
<keyword evidence="2" id="KW-0813">Transport</keyword>
<dbReference type="Pfam" id="PF01061">
    <property type="entry name" value="ABC2_membrane"/>
    <property type="match status" value="2"/>
</dbReference>
<dbReference type="GO" id="GO:0140359">
    <property type="term" value="F:ABC-type transporter activity"/>
    <property type="evidence" value="ECO:0007669"/>
    <property type="project" value="InterPro"/>
</dbReference>
<dbReference type="PANTHER" id="PTHR19241">
    <property type="entry name" value="ATP-BINDING CASSETTE TRANSPORTER"/>
    <property type="match status" value="1"/>
</dbReference>
<evidence type="ECO:0000256" key="3">
    <source>
        <dbReference type="ARBA" id="ARBA00022692"/>
    </source>
</evidence>
<feature type="domain" description="ABC-2 type transporter transmembrane" evidence="7">
    <location>
        <begin position="4"/>
        <end position="171"/>
    </location>
</feature>
<feature type="domain" description="Plant PDR ABC transporter associated" evidence="8">
    <location>
        <begin position="176"/>
        <end position="239"/>
    </location>
</feature>
<evidence type="ECO:0000256" key="6">
    <source>
        <dbReference type="SAM" id="Phobius"/>
    </source>
</evidence>